<gene>
    <name evidence="2" type="ordered locus">ROP_pKNR02-00010</name>
</gene>
<evidence type="ECO:0000313" key="3">
    <source>
        <dbReference type="Proteomes" id="UP000002212"/>
    </source>
</evidence>
<proteinExistence type="predicted"/>
<organism evidence="2 3">
    <name type="scientific">Rhodococcus opacus (strain B4)</name>
    <dbReference type="NCBI Taxonomy" id="632772"/>
    <lineage>
        <taxon>Bacteria</taxon>
        <taxon>Bacillati</taxon>
        <taxon>Actinomycetota</taxon>
        <taxon>Actinomycetes</taxon>
        <taxon>Mycobacteriales</taxon>
        <taxon>Nocardiaceae</taxon>
        <taxon>Rhodococcus</taxon>
    </lineage>
</organism>
<reference evidence="2 3" key="1">
    <citation type="journal article" date="2005" name="J. Biosci. Bioeng.">
        <title>Development of a genetic transformation system for benzene-tolerant Rhodococcus opacus strains.</title>
        <authorList>
            <person name="Na K.S."/>
            <person name="Nagayasu K."/>
            <person name="Kuroda A."/>
            <person name="Takiguchi N."/>
            <person name="Ikeda T."/>
            <person name="Ohtake H."/>
            <person name="Kato J."/>
        </authorList>
    </citation>
    <scope>NUCLEOTIDE SEQUENCE [LARGE SCALE GENOMIC DNA]</scope>
    <source>
        <strain evidence="2 3">B4</strain>
        <plasmid evidence="2">pKNR02</plasmid>
    </source>
</reference>
<feature type="region of interest" description="Disordered" evidence="1">
    <location>
        <begin position="1"/>
        <end position="23"/>
    </location>
</feature>
<keyword evidence="2" id="KW-0614">Plasmid</keyword>
<dbReference type="PATRIC" id="fig|632772.20.peg.7688"/>
<evidence type="ECO:0000256" key="1">
    <source>
        <dbReference type="SAM" id="MobiDB-lite"/>
    </source>
</evidence>
<name>Q564M8_RHOOB</name>
<dbReference type="Proteomes" id="UP000002212">
    <property type="component" value="Plasmid pKNR02"/>
</dbReference>
<evidence type="ECO:0000313" key="2">
    <source>
        <dbReference type="EMBL" id="BAD95584.1"/>
    </source>
</evidence>
<geneLocation type="plasmid" evidence="2 3">
    <name>pKNR02</name>
</geneLocation>
<reference evidence="2 3" key="2">
    <citation type="submission" date="2009-03" db="EMBL/GenBank/DDBJ databases">
        <title>Comparison of the complete genome sequences of Rhodococcus erythropolis PR4 and Rhodococcus opacus B4.</title>
        <authorList>
            <person name="Takarada H."/>
            <person name="Sekine M."/>
            <person name="Hosoyama A."/>
            <person name="Yamada R."/>
            <person name="Fujisawa T."/>
            <person name="Omata S."/>
            <person name="Shimizu A."/>
            <person name="Tsukatani N."/>
            <person name="Tanikawa S."/>
            <person name="Fujita N."/>
            <person name="Harayama S."/>
        </authorList>
    </citation>
    <scope>NUCLEOTIDE SEQUENCE [LARGE SCALE GENOMIC DNA]</scope>
    <source>
        <strain evidence="2 3">B4</strain>
        <plasmid evidence="2 3">pKNR02</plasmid>
    </source>
</reference>
<accession>Q564M8</accession>
<sequence>MREGAREQSAPPKRQNVDLEQGSRVVSCRRGVRRCVLCGRSVGRVATPRSGITRAPGPGCSVACRGSRIVAPPYRSARCRCPGLPSPPPRPIGYALWSHYTRGPAGGGLEGSSCITPPERHTPNAFALPEFSSTLVTAVSIVLKKPPDANPIGGFFYARTTFPVPRQNTGNATRSISHDCEESRLVYLPNTRGMKKAGTYFGPA</sequence>
<dbReference type="AlphaFoldDB" id="Q564M8"/>
<dbReference type="KEGG" id="rop:ROP_pKNR02-00010"/>
<dbReference type="HOGENOM" id="CLU_1342371_0_0_11"/>
<protein>
    <submittedName>
        <fullName evidence="2">Uncharacterized protein</fullName>
    </submittedName>
</protein>
<dbReference type="EMBL" id="AP011120">
    <property type="protein sequence ID" value="BAD95584.1"/>
    <property type="molecule type" value="Genomic_DNA"/>
</dbReference>